<keyword evidence="1" id="KW-0812">Transmembrane</keyword>
<feature type="transmembrane region" description="Helical" evidence="1">
    <location>
        <begin position="58"/>
        <end position="78"/>
    </location>
</feature>
<dbReference type="PANTHER" id="PTHR34473:SF2">
    <property type="entry name" value="UPF0699 TRANSMEMBRANE PROTEIN YDBT"/>
    <property type="match status" value="1"/>
</dbReference>
<accession>H0E3S9</accession>
<feature type="transmembrane region" description="Helical" evidence="1">
    <location>
        <begin position="29"/>
        <end position="52"/>
    </location>
</feature>
<dbReference type="EMBL" id="AGUD01000081">
    <property type="protein sequence ID" value="EHN11648.1"/>
    <property type="molecule type" value="Genomic_DNA"/>
</dbReference>
<evidence type="ECO:0000313" key="3">
    <source>
        <dbReference type="EMBL" id="EHN11648.1"/>
    </source>
</evidence>
<evidence type="ECO:0000259" key="2">
    <source>
        <dbReference type="Pfam" id="PF03703"/>
    </source>
</evidence>
<protein>
    <submittedName>
        <fullName evidence="3">Putative Membrane Spanning Protein</fullName>
    </submittedName>
</protein>
<evidence type="ECO:0000256" key="1">
    <source>
        <dbReference type="SAM" id="Phobius"/>
    </source>
</evidence>
<dbReference type="InterPro" id="IPR005182">
    <property type="entry name" value="YdbS-like_PH"/>
</dbReference>
<reference evidence="3 4" key="1">
    <citation type="journal article" date="2013" name="Biodegradation">
        <title>Quantitative proteomic analysis of ibuprofen-degrading Patulibacter sp. strain I11.</title>
        <authorList>
            <person name="Almeida B."/>
            <person name="Kjeldal H."/>
            <person name="Lolas I."/>
            <person name="Knudsen A.D."/>
            <person name="Carvalho G."/>
            <person name="Nielsen K.L."/>
            <person name="Barreto Crespo M.T."/>
            <person name="Stensballe A."/>
            <person name="Nielsen J.L."/>
        </authorList>
    </citation>
    <scope>NUCLEOTIDE SEQUENCE [LARGE SCALE GENOMIC DNA]</scope>
    <source>
        <strain evidence="3 4">I11</strain>
    </source>
</reference>
<gene>
    <name evidence="3" type="ORF">PAI11_14530</name>
</gene>
<keyword evidence="1" id="KW-0472">Membrane</keyword>
<dbReference type="Proteomes" id="UP000005143">
    <property type="component" value="Unassembled WGS sequence"/>
</dbReference>
<dbReference type="PANTHER" id="PTHR34473">
    <property type="entry name" value="UPF0699 TRANSMEMBRANE PROTEIN YDBS"/>
    <property type="match status" value="1"/>
</dbReference>
<organism evidence="3 4">
    <name type="scientific">Patulibacter medicamentivorans</name>
    <dbReference type="NCBI Taxonomy" id="1097667"/>
    <lineage>
        <taxon>Bacteria</taxon>
        <taxon>Bacillati</taxon>
        <taxon>Actinomycetota</taxon>
        <taxon>Thermoleophilia</taxon>
        <taxon>Solirubrobacterales</taxon>
        <taxon>Patulibacteraceae</taxon>
        <taxon>Patulibacter</taxon>
    </lineage>
</organism>
<keyword evidence="1" id="KW-1133">Transmembrane helix</keyword>
<evidence type="ECO:0000313" key="4">
    <source>
        <dbReference type="Proteomes" id="UP000005143"/>
    </source>
</evidence>
<dbReference type="Pfam" id="PF03703">
    <property type="entry name" value="bPH_2"/>
    <property type="match status" value="1"/>
</dbReference>
<dbReference type="RefSeq" id="WP_007572621.1">
    <property type="nucleotide sequence ID" value="NZ_AGUD01000081.1"/>
</dbReference>
<dbReference type="AlphaFoldDB" id="H0E3S9"/>
<feature type="domain" description="YdbS-like PH" evidence="2">
    <location>
        <begin position="84"/>
        <end position="156"/>
    </location>
</feature>
<comment type="caution">
    <text evidence="3">The sequence shown here is derived from an EMBL/GenBank/DDBJ whole genome shotgun (WGS) entry which is preliminary data.</text>
</comment>
<proteinExistence type="predicted"/>
<dbReference type="OrthoDB" id="7364633at2"/>
<sequence>MDDERSPRSAGPPLPGDVGRQRLSDRAVAYWRIGTAIVALPLAIAATVAAVASGAPGGLATTIVVVAWVAAAAAIALLPPIRRRRWWYAIGEEEVDLHHGLVIVTRTVVPMVRVQHVDLHRGPLSSQMRLAEIELHTAAGSVRIPALDRDEAERIRLRVATLARIPDDL</sequence>
<keyword evidence="4" id="KW-1185">Reference proteome</keyword>
<name>H0E3S9_9ACTN</name>